<feature type="compositionally biased region" description="Polar residues" evidence="6">
    <location>
        <begin position="374"/>
        <end position="390"/>
    </location>
</feature>
<evidence type="ECO:0000256" key="6">
    <source>
        <dbReference type="SAM" id="MobiDB-lite"/>
    </source>
</evidence>
<dbReference type="PRINTS" id="PR00237">
    <property type="entry name" value="GPCRRHODOPSN"/>
</dbReference>
<proteinExistence type="predicted"/>
<dbReference type="InParanoid" id="C3ZP51"/>
<evidence type="ECO:0000256" key="2">
    <source>
        <dbReference type="ARBA" id="ARBA00022475"/>
    </source>
</evidence>
<dbReference type="GO" id="GO:0005886">
    <property type="term" value="C:plasma membrane"/>
    <property type="evidence" value="ECO:0007669"/>
    <property type="project" value="UniProtKB-SubCell"/>
</dbReference>
<evidence type="ECO:0000256" key="1">
    <source>
        <dbReference type="ARBA" id="ARBA00004651"/>
    </source>
</evidence>
<accession>C3ZP51</accession>
<dbReference type="PANTHER" id="PTHR22750">
    <property type="entry name" value="G-PROTEIN COUPLED RECEPTOR"/>
    <property type="match status" value="1"/>
</dbReference>
<evidence type="ECO:0000256" key="7">
    <source>
        <dbReference type="SAM" id="Phobius"/>
    </source>
</evidence>
<feature type="transmembrane region" description="Helical" evidence="7">
    <location>
        <begin position="132"/>
        <end position="152"/>
    </location>
</feature>
<dbReference type="SUPFAM" id="SSF81321">
    <property type="entry name" value="Family A G protein-coupled receptor-like"/>
    <property type="match status" value="1"/>
</dbReference>
<dbReference type="EMBL" id="GG666655">
    <property type="protein sequence ID" value="EEN45678.1"/>
    <property type="molecule type" value="Genomic_DNA"/>
</dbReference>
<evidence type="ECO:0000256" key="4">
    <source>
        <dbReference type="ARBA" id="ARBA00022989"/>
    </source>
</evidence>
<feature type="transmembrane region" description="Helical" evidence="7">
    <location>
        <begin position="55"/>
        <end position="76"/>
    </location>
</feature>
<gene>
    <name evidence="9" type="ORF">BRAFLDRAFT_64031</name>
</gene>
<evidence type="ECO:0000259" key="8">
    <source>
        <dbReference type="PROSITE" id="PS50262"/>
    </source>
</evidence>
<feature type="region of interest" description="Disordered" evidence="6">
    <location>
        <begin position="374"/>
        <end position="398"/>
    </location>
</feature>
<dbReference type="PROSITE" id="PS50262">
    <property type="entry name" value="G_PROTEIN_RECEP_F1_2"/>
    <property type="match status" value="1"/>
</dbReference>
<name>C3ZP51_BRAFL</name>
<feature type="domain" description="G-protein coupled receptors family 1 profile" evidence="8">
    <location>
        <begin position="70"/>
        <end position="342"/>
    </location>
</feature>
<dbReference type="GO" id="GO:0004930">
    <property type="term" value="F:G protein-coupled receptor activity"/>
    <property type="evidence" value="ECO:0007669"/>
    <property type="project" value="InterPro"/>
</dbReference>
<keyword evidence="4 7" id="KW-1133">Transmembrane helix</keyword>
<feature type="transmembrane region" description="Helical" evidence="7">
    <location>
        <begin position="327"/>
        <end position="344"/>
    </location>
</feature>
<dbReference type="Gene3D" id="1.20.1070.10">
    <property type="entry name" value="Rhodopsin 7-helix transmembrane proteins"/>
    <property type="match status" value="1"/>
</dbReference>
<keyword evidence="2" id="KW-1003">Cell membrane</keyword>
<reference evidence="9" key="1">
    <citation type="journal article" date="2008" name="Nature">
        <title>The amphioxus genome and the evolution of the chordate karyotype.</title>
        <authorList>
            <consortium name="US DOE Joint Genome Institute (JGI-PGF)"/>
            <person name="Putnam N.H."/>
            <person name="Butts T."/>
            <person name="Ferrier D.E.K."/>
            <person name="Furlong R.F."/>
            <person name="Hellsten U."/>
            <person name="Kawashima T."/>
            <person name="Robinson-Rechavi M."/>
            <person name="Shoguchi E."/>
            <person name="Terry A."/>
            <person name="Yu J.-K."/>
            <person name="Benito-Gutierrez E.L."/>
            <person name="Dubchak I."/>
            <person name="Garcia-Fernandez J."/>
            <person name="Gibson-Brown J.J."/>
            <person name="Grigoriev I.V."/>
            <person name="Horton A.C."/>
            <person name="de Jong P.J."/>
            <person name="Jurka J."/>
            <person name="Kapitonov V.V."/>
            <person name="Kohara Y."/>
            <person name="Kuroki Y."/>
            <person name="Lindquist E."/>
            <person name="Lucas S."/>
            <person name="Osoegawa K."/>
            <person name="Pennacchio L.A."/>
            <person name="Salamov A.A."/>
            <person name="Satou Y."/>
            <person name="Sauka-Spengler T."/>
            <person name="Schmutz J."/>
            <person name="Shin-I T."/>
            <person name="Toyoda A."/>
            <person name="Bronner-Fraser M."/>
            <person name="Fujiyama A."/>
            <person name="Holland L.Z."/>
            <person name="Holland P.W.H."/>
            <person name="Satoh N."/>
            <person name="Rokhsar D.S."/>
        </authorList>
    </citation>
    <scope>NUCLEOTIDE SEQUENCE [LARGE SCALE GENOMIC DNA]</scope>
    <source>
        <strain evidence="9">S238N-H82</strain>
        <tissue evidence="9">Testes</tissue>
    </source>
</reference>
<sequence>MFNNSSTLLGKTSSAEKFDKQLSCFLWYLRNQTVPHDQIQDLCSNYPSLLEMGTAANVIWCVMGILIIIPNTLVLGTVVGRKELHKPIYLFMANLAVSDILAGVTLPCSVAIRLESLGLSRLYKVMNVTSFIIYSQMVSASALSLLSIYSYVAVRHPVYFHNQAGNAKCYSGIAIVSSWSILSFFAFSSSMGWNCLDMADPACVHFYPPALIGIIAAIIISMVGIMMFTNISTFQAIRQRQKIRIGQGLVMQQLSNTPGQNTARVSQQHNIAQEEAELKYQKSVHKAGTVVIQVVLALIFWILPLVFIAICLIDIKKCPLQNGPNEMAILWTLNSLINPIAGIVRTPELRKGVRQNCAAVCRAVVTAVQGNDVETQNENPVPGNSANLQEGSVHGHRQ</sequence>
<evidence type="ECO:0000256" key="5">
    <source>
        <dbReference type="ARBA" id="ARBA00023136"/>
    </source>
</evidence>
<dbReference type="AlphaFoldDB" id="C3ZP51"/>
<dbReference type="InterPro" id="IPR017452">
    <property type="entry name" value="GPCR_Rhodpsn_7TM"/>
</dbReference>
<protein>
    <recommendedName>
        <fullName evidence="8">G-protein coupled receptors family 1 profile domain-containing protein</fullName>
    </recommendedName>
</protein>
<keyword evidence="3 7" id="KW-0812">Transmembrane</keyword>
<comment type="subcellular location">
    <subcellularLocation>
        <location evidence="1">Cell membrane</location>
        <topology evidence="1">Multi-pass membrane protein</topology>
    </subcellularLocation>
</comment>
<dbReference type="InterPro" id="IPR000276">
    <property type="entry name" value="GPCR_Rhodpsn"/>
</dbReference>
<organism>
    <name type="scientific">Branchiostoma floridae</name>
    <name type="common">Florida lancelet</name>
    <name type="synonym">Amphioxus</name>
    <dbReference type="NCBI Taxonomy" id="7739"/>
    <lineage>
        <taxon>Eukaryota</taxon>
        <taxon>Metazoa</taxon>
        <taxon>Chordata</taxon>
        <taxon>Cephalochordata</taxon>
        <taxon>Leptocardii</taxon>
        <taxon>Amphioxiformes</taxon>
        <taxon>Branchiostomatidae</taxon>
        <taxon>Branchiostoma</taxon>
    </lineage>
</organism>
<evidence type="ECO:0000313" key="9">
    <source>
        <dbReference type="EMBL" id="EEN45678.1"/>
    </source>
</evidence>
<dbReference type="Pfam" id="PF00001">
    <property type="entry name" value="7tm_1"/>
    <property type="match status" value="1"/>
</dbReference>
<feature type="transmembrane region" description="Helical" evidence="7">
    <location>
        <begin position="211"/>
        <end position="234"/>
    </location>
</feature>
<feature type="transmembrane region" description="Helical" evidence="7">
    <location>
        <begin position="173"/>
        <end position="191"/>
    </location>
</feature>
<evidence type="ECO:0000256" key="3">
    <source>
        <dbReference type="ARBA" id="ARBA00022692"/>
    </source>
</evidence>
<feature type="transmembrane region" description="Helical" evidence="7">
    <location>
        <begin position="88"/>
        <end position="112"/>
    </location>
</feature>
<feature type="transmembrane region" description="Helical" evidence="7">
    <location>
        <begin position="290"/>
        <end position="315"/>
    </location>
</feature>
<keyword evidence="5 7" id="KW-0472">Membrane</keyword>